<evidence type="ECO:0000313" key="2">
    <source>
        <dbReference type="Proteomes" id="UP000243502"/>
    </source>
</evidence>
<reference evidence="1 2" key="1">
    <citation type="submission" date="2018-01" db="EMBL/GenBank/DDBJ databases">
        <title>Species boundaries and ecological features among Paraburkholderia terrae DSMZ17804T, P. hospita DSMZ17164T and P. caribensis DSMZ13236T.</title>
        <authorList>
            <person name="Pratama A.A."/>
        </authorList>
    </citation>
    <scope>NUCLEOTIDE SEQUENCE [LARGE SCALE GENOMIC DNA]</scope>
    <source>
        <strain evidence="1 2">DSM 17804</strain>
    </source>
</reference>
<dbReference type="AlphaFoldDB" id="A0A2I8F2H2"/>
<dbReference type="KEGG" id="pter:C2L65_33960"/>
<dbReference type="CDD" id="cd14744">
    <property type="entry name" value="PAAR_CT_2"/>
    <property type="match status" value="1"/>
</dbReference>
<organism evidence="1 2">
    <name type="scientific">Paraburkholderia terrae</name>
    <dbReference type="NCBI Taxonomy" id="311230"/>
    <lineage>
        <taxon>Bacteria</taxon>
        <taxon>Pseudomonadati</taxon>
        <taxon>Pseudomonadota</taxon>
        <taxon>Betaproteobacteria</taxon>
        <taxon>Burkholderiales</taxon>
        <taxon>Burkholderiaceae</taxon>
        <taxon>Paraburkholderia</taxon>
    </lineage>
</organism>
<evidence type="ECO:0000313" key="1">
    <source>
        <dbReference type="EMBL" id="AUT66086.1"/>
    </source>
</evidence>
<accession>A0A2I8F2H2</accession>
<protein>
    <submittedName>
        <fullName evidence="1">PAAR domain-containing protein</fullName>
    </submittedName>
</protein>
<gene>
    <name evidence="1" type="ORF">C2L65_33960</name>
</gene>
<sequence>MRYDIRDGDSTTACGIVFSPRRGDTLDGKEIAYEHDMVKCFACGTTGYIVCVGAHPHETGAGGKHSALSDDLCVCKCDPSPRLIASQHRSGC</sequence>
<proteinExistence type="predicted"/>
<name>A0A2I8F2H2_9BURK</name>
<dbReference type="Proteomes" id="UP000243502">
    <property type="component" value="Chromosome 3"/>
</dbReference>
<dbReference type="EMBL" id="CP026113">
    <property type="protein sequence ID" value="AUT66086.1"/>
    <property type="molecule type" value="Genomic_DNA"/>
</dbReference>